<dbReference type="EMBL" id="JAUHJR010000008">
    <property type="protein sequence ID" value="MDN4162941.1"/>
    <property type="molecule type" value="Genomic_DNA"/>
</dbReference>
<evidence type="ECO:0000313" key="2">
    <source>
        <dbReference type="EMBL" id="MDN4162941.1"/>
    </source>
</evidence>
<dbReference type="RefSeq" id="WP_300962094.1">
    <property type="nucleotide sequence ID" value="NZ_JAUHJR010000008.1"/>
</dbReference>
<dbReference type="Proteomes" id="UP001168537">
    <property type="component" value="Unassembled WGS sequence"/>
</dbReference>
<feature type="compositionally biased region" description="Basic and acidic residues" evidence="1">
    <location>
        <begin position="389"/>
        <end position="405"/>
    </location>
</feature>
<sequence>MYTKAEREALDTALMTSHSVKVVVRVTDLVGNPQRDVSHMLLGGQVDVDTAGEVSRTLQVTLFDPTGTVSFDSEDPSEAAMYMNRMIEVEYGVKANSGNRWLFMPIFAGPIVSLSRNSDTIEITCFGKEHLARGVLWTNFKAKKGANKVDVIKRLMREHAGETKFDLPELPNARLGDDFSMVALKQTPWQGAQHLARSMDRVLYYGGDGRLRLKPARGNNVFTFRGGDAGTLMSTPNISFNAQEAKNAVIVKGKKTKEKAVVGRAVAQRTHPLSPWRLGRKVNGEIVPLYLTEVVENDSITSKNAADVKAHNILADYLEQQVEIAFDSLPVPYLEEYDRVKLDFESYGSQFTLRQFSIPLTIGDTMTLGYNRRLMTIKKKKMPKRKPKDKQNNKNKRKEDQMAWQ</sequence>
<evidence type="ECO:0000256" key="1">
    <source>
        <dbReference type="SAM" id="MobiDB-lite"/>
    </source>
</evidence>
<evidence type="ECO:0000313" key="3">
    <source>
        <dbReference type="Proteomes" id="UP001168537"/>
    </source>
</evidence>
<comment type="caution">
    <text evidence="2">The sequence shown here is derived from an EMBL/GenBank/DDBJ whole genome shotgun (WGS) entry which is preliminary data.</text>
</comment>
<keyword evidence="3" id="KW-1185">Reference proteome</keyword>
<proteinExistence type="predicted"/>
<gene>
    <name evidence="2" type="ORF">QWY29_16345</name>
</gene>
<name>A0ABT8EYB0_9ACTN</name>
<accession>A0ABT8EYB0</accession>
<organism evidence="2 3">
    <name type="scientific">Nocardioides abyssi</name>
    <dbReference type="NCBI Taxonomy" id="3058370"/>
    <lineage>
        <taxon>Bacteria</taxon>
        <taxon>Bacillati</taxon>
        <taxon>Actinomycetota</taxon>
        <taxon>Actinomycetes</taxon>
        <taxon>Propionibacteriales</taxon>
        <taxon>Nocardioidaceae</taxon>
        <taxon>Nocardioides</taxon>
    </lineage>
</organism>
<protein>
    <submittedName>
        <fullName evidence="2">Uncharacterized protein</fullName>
    </submittedName>
</protein>
<reference evidence="2" key="1">
    <citation type="submission" date="2023-06" db="EMBL/GenBank/DDBJ databases">
        <title>Draft genome sequence of Nocardioides sp. SOB72.</title>
        <authorList>
            <person name="Zhang G."/>
        </authorList>
    </citation>
    <scope>NUCLEOTIDE SEQUENCE</scope>
    <source>
        <strain evidence="2">SOB72</strain>
    </source>
</reference>
<feature type="region of interest" description="Disordered" evidence="1">
    <location>
        <begin position="379"/>
        <end position="405"/>
    </location>
</feature>
<feature type="compositionally biased region" description="Basic residues" evidence="1">
    <location>
        <begin position="379"/>
        <end position="388"/>
    </location>
</feature>